<sequence>MCPICNVKELKLNSDGTRTNQNVCKDCQELTCDDCGEYSESLSTKLQEWVCHLCRKRRVLVLSTGLWYHGRHRNPDSIILQVIESQCLLEKSSQITQQIPSSPPKQGETEEKSTPKPDVQQQTASQQPTPPPPTATTSSSNEATGGAEAGVIVSQPPLPPPRRKLRKAHSTNQTTLPSKESDVSGKATAEVHSSGSSSSKVPPTPKPKPLSKSVKHAHSVPAPTDKGRQVHSAATSTAAQQQEEMYHQQQ</sequence>
<organism evidence="3 4">
    <name type="scientific">Octopus sinensis</name>
    <name type="common">East Asian common octopus</name>
    <dbReference type="NCBI Taxonomy" id="2607531"/>
    <lineage>
        <taxon>Eukaryota</taxon>
        <taxon>Metazoa</taxon>
        <taxon>Spiralia</taxon>
        <taxon>Lophotrochozoa</taxon>
        <taxon>Mollusca</taxon>
        <taxon>Cephalopoda</taxon>
        <taxon>Coleoidea</taxon>
        <taxon>Octopodiformes</taxon>
        <taxon>Octopoda</taxon>
        <taxon>Incirrata</taxon>
        <taxon>Octopodidae</taxon>
        <taxon>Octopus</taxon>
    </lineage>
</organism>
<evidence type="ECO:0000313" key="4">
    <source>
        <dbReference type="RefSeq" id="XP_029646265.2"/>
    </source>
</evidence>
<dbReference type="GO" id="GO:0042391">
    <property type="term" value="P:regulation of membrane potential"/>
    <property type="evidence" value="ECO:0007669"/>
    <property type="project" value="TreeGrafter"/>
</dbReference>
<dbReference type="GO" id="GO:0006887">
    <property type="term" value="P:exocytosis"/>
    <property type="evidence" value="ECO:0007669"/>
    <property type="project" value="InterPro"/>
</dbReference>
<dbReference type="InterPro" id="IPR039032">
    <property type="entry name" value="Rim-like"/>
</dbReference>
<feature type="compositionally biased region" description="Low complexity" evidence="1">
    <location>
        <begin position="232"/>
        <end position="250"/>
    </location>
</feature>
<dbReference type="Gene3D" id="3.30.40.10">
    <property type="entry name" value="Zinc/RING finger domain, C3HC4 (zinc finger)"/>
    <property type="match status" value="1"/>
</dbReference>
<reference evidence="4" key="1">
    <citation type="submission" date="2025-08" db="UniProtKB">
        <authorList>
            <consortium name="RefSeq"/>
        </authorList>
    </citation>
    <scope>IDENTIFICATION</scope>
</reference>
<name>A0A6P7T7A3_9MOLL</name>
<keyword evidence="3" id="KW-1185">Reference proteome</keyword>
<dbReference type="SUPFAM" id="SSF57903">
    <property type="entry name" value="FYVE/PHD zinc finger"/>
    <property type="match status" value="1"/>
</dbReference>
<feature type="region of interest" description="Disordered" evidence="1">
    <location>
        <begin position="94"/>
        <end position="250"/>
    </location>
</feature>
<dbReference type="GO" id="GO:0048786">
    <property type="term" value="C:presynaptic active zone"/>
    <property type="evidence" value="ECO:0007669"/>
    <property type="project" value="UniProtKB-SubCell"/>
</dbReference>
<protein>
    <submittedName>
        <fullName evidence="4">Formin-like protein 18 isoform X1</fullName>
    </submittedName>
</protein>
<dbReference type="PANTHER" id="PTHR12157">
    <property type="entry name" value="REGULATING SYNAPTIC MEMBRANE EXOCYTOSIS PROTEIN"/>
    <property type="match status" value="1"/>
</dbReference>
<evidence type="ECO:0000256" key="1">
    <source>
        <dbReference type="SAM" id="MobiDB-lite"/>
    </source>
</evidence>
<dbReference type="Proteomes" id="UP000515154">
    <property type="component" value="Linkage group LG16"/>
</dbReference>
<gene>
    <name evidence="4" type="primary">LOC115220299</name>
</gene>
<dbReference type="InterPro" id="IPR041282">
    <property type="entry name" value="FYVE_2"/>
</dbReference>
<dbReference type="GO" id="GO:0046872">
    <property type="term" value="F:metal ion binding"/>
    <property type="evidence" value="ECO:0007669"/>
    <property type="project" value="InterPro"/>
</dbReference>
<dbReference type="PANTHER" id="PTHR12157:SF21">
    <property type="entry name" value="RAB3 INTERACTING MOLECULE, ISOFORM F"/>
    <property type="match status" value="1"/>
</dbReference>
<accession>A0A6P7T7A3</accession>
<evidence type="ECO:0000313" key="3">
    <source>
        <dbReference type="Proteomes" id="UP000515154"/>
    </source>
</evidence>
<dbReference type="GO" id="GO:0044325">
    <property type="term" value="F:transmembrane transporter binding"/>
    <property type="evidence" value="ECO:0007669"/>
    <property type="project" value="TreeGrafter"/>
</dbReference>
<dbReference type="GO" id="GO:0016020">
    <property type="term" value="C:membrane"/>
    <property type="evidence" value="ECO:0007669"/>
    <property type="project" value="InterPro"/>
</dbReference>
<evidence type="ECO:0000259" key="2">
    <source>
        <dbReference type="Pfam" id="PF02318"/>
    </source>
</evidence>
<proteinExistence type="predicted"/>
<dbReference type="RefSeq" id="XP_029646265.2">
    <property type="nucleotide sequence ID" value="XM_029790405.2"/>
</dbReference>
<dbReference type="InterPro" id="IPR011011">
    <property type="entry name" value="Znf_FYVE_PHD"/>
</dbReference>
<dbReference type="Pfam" id="PF02318">
    <property type="entry name" value="FYVE_2"/>
    <property type="match status" value="1"/>
</dbReference>
<feature type="domain" description="FYVE-type zinc finger" evidence="2">
    <location>
        <begin position="20"/>
        <end position="69"/>
    </location>
</feature>
<feature type="compositionally biased region" description="Low complexity" evidence="1">
    <location>
        <begin position="94"/>
        <end position="106"/>
    </location>
</feature>
<dbReference type="GO" id="GO:0031267">
    <property type="term" value="F:small GTPase binding"/>
    <property type="evidence" value="ECO:0007669"/>
    <property type="project" value="InterPro"/>
</dbReference>
<dbReference type="AlphaFoldDB" id="A0A6P7T7A3"/>
<dbReference type="KEGG" id="osn:115220299"/>
<dbReference type="InterPro" id="IPR013083">
    <property type="entry name" value="Znf_RING/FYVE/PHD"/>
</dbReference>